<dbReference type="EMBL" id="JAGXEW010000024">
    <property type="protein sequence ID" value="KAK1158659.1"/>
    <property type="molecule type" value="Genomic_DNA"/>
</dbReference>
<reference evidence="7" key="1">
    <citation type="submission" date="2022-02" db="EMBL/GenBank/DDBJ databases">
        <title>Atlantic sturgeon de novo genome assembly.</title>
        <authorList>
            <person name="Stock M."/>
            <person name="Klopp C."/>
            <person name="Guiguen Y."/>
            <person name="Cabau C."/>
            <person name="Parinello H."/>
            <person name="Santidrian Yebra-Pimentel E."/>
            <person name="Kuhl H."/>
            <person name="Dirks R.P."/>
            <person name="Guessner J."/>
            <person name="Wuertz S."/>
            <person name="Du K."/>
            <person name="Schartl M."/>
        </authorList>
    </citation>
    <scope>NUCLEOTIDE SEQUENCE</scope>
    <source>
        <strain evidence="7">STURGEONOMICS-FGT-2020</strain>
        <tissue evidence="7">Whole blood</tissue>
    </source>
</reference>
<dbReference type="InterPro" id="IPR019340">
    <property type="entry name" value="Histone_AcTrfase_su3"/>
</dbReference>
<keyword evidence="4" id="KW-0804">Transcription</keyword>
<keyword evidence="5" id="KW-0539">Nucleus</keyword>
<feature type="region of interest" description="Disordered" evidence="6">
    <location>
        <begin position="274"/>
        <end position="312"/>
    </location>
</feature>
<evidence type="ECO:0000256" key="6">
    <source>
        <dbReference type="SAM" id="MobiDB-lite"/>
    </source>
</evidence>
<evidence type="ECO:0000313" key="8">
    <source>
        <dbReference type="Proteomes" id="UP001230051"/>
    </source>
</evidence>
<comment type="caution">
    <text evidence="7">The sequence shown here is derived from an EMBL/GenBank/DDBJ whole genome shotgun (WGS) entry which is preliminary data.</text>
</comment>
<keyword evidence="3" id="KW-0805">Transcription regulation</keyword>
<proteinExistence type="inferred from homology"/>
<dbReference type="AlphaFoldDB" id="A0AAD8FZC6"/>
<evidence type="ECO:0000256" key="2">
    <source>
        <dbReference type="ARBA" id="ARBA00005330"/>
    </source>
</evidence>
<evidence type="ECO:0000256" key="1">
    <source>
        <dbReference type="ARBA" id="ARBA00004123"/>
    </source>
</evidence>
<feature type="region of interest" description="Disordered" evidence="6">
    <location>
        <begin position="320"/>
        <end position="339"/>
    </location>
</feature>
<accession>A0AAD8FZC6</accession>
<gene>
    <name evidence="7" type="primary">tada3</name>
    <name evidence="7" type="ORF">AOXY_G23675</name>
</gene>
<feature type="region of interest" description="Disordered" evidence="6">
    <location>
        <begin position="87"/>
        <end position="151"/>
    </location>
</feature>
<dbReference type="GO" id="GO:0005634">
    <property type="term" value="C:nucleus"/>
    <property type="evidence" value="ECO:0007669"/>
    <property type="project" value="UniProtKB-SubCell"/>
</dbReference>
<comment type="subcellular location">
    <subcellularLocation>
        <location evidence="1">Nucleus</location>
    </subcellularLocation>
</comment>
<evidence type="ECO:0000256" key="5">
    <source>
        <dbReference type="ARBA" id="ARBA00023242"/>
    </source>
</evidence>
<sequence length="430" mass="48636">MSELKDCPLQFHDFKPVDHGKVCPRYTAVLGRSEDDGIGIEELDTMQLELETLLSSASRRLRVLEAETQILTDWQDKKGDKRFLKLGKDAELGTPTKHGKPKKQRLDGKGSHGTGPGPGRPKSKNLQPKIQEYEFTEEPLDAPRIPKNDAPNRFWASVEPYCADITSEEIRVLEELLKPPEDEAEYYKVPPLGKHYSMRWAQEDLLEEQKDGARAAADRKKGMLGALSELDSKDVDFMLKKSESQHEQPEDGTPFGPLTQRLLQALVEENIISPMEDSPIPEVSGKDLGADGASTSPRSQGKAFSVPHTKSLEARIKEELVSQGLLESEDRPAEDSEDEVLAELHKRQAELKALSAHNRARKQELLRLGREETKRQELRQRVRVSDNEVMDAFRKIMAARQKKRTPTKKEKDQAWKALKERESILKLLDG</sequence>
<protein>
    <submittedName>
        <fullName evidence="7">Transcriptional adapter 3</fullName>
    </submittedName>
</protein>
<name>A0AAD8FZC6_ACIOX</name>
<dbReference type="GO" id="GO:0003713">
    <property type="term" value="F:transcription coactivator activity"/>
    <property type="evidence" value="ECO:0007669"/>
    <property type="project" value="TreeGrafter"/>
</dbReference>
<dbReference type="GO" id="GO:0000124">
    <property type="term" value="C:SAGA complex"/>
    <property type="evidence" value="ECO:0007669"/>
    <property type="project" value="TreeGrafter"/>
</dbReference>
<keyword evidence="8" id="KW-1185">Reference proteome</keyword>
<dbReference type="PANTHER" id="PTHR13556:SF2">
    <property type="entry name" value="TRANSCRIPTIONAL ADAPTER 3"/>
    <property type="match status" value="1"/>
</dbReference>
<evidence type="ECO:0000256" key="4">
    <source>
        <dbReference type="ARBA" id="ARBA00023163"/>
    </source>
</evidence>
<organism evidence="7 8">
    <name type="scientific">Acipenser oxyrinchus oxyrinchus</name>
    <dbReference type="NCBI Taxonomy" id="40147"/>
    <lineage>
        <taxon>Eukaryota</taxon>
        <taxon>Metazoa</taxon>
        <taxon>Chordata</taxon>
        <taxon>Craniata</taxon>
        <taxon>Vertebrata</taxon>
        <taxon>Euteleostomi</taxon>
        <taxon>Actinopterygii</taxon>
        <taxon>Chondrostei</taxon>
        <taxon>Acipenseriformes</taxon>
        <taxon>Acipenseridae</taxon>
        <taxon>Acipenser</taxon>
    </lineage>
</organism>
<evidence type="ECO:0000313" key="7">
    <source>
        <dbReference type="EMBL" id="KAK1158659.1"/>
    </source>
</evidence>
<dbReference type="GO" id="GO:0006357">
    <property type="term" value="P:regulation of transcription by RNA polymerase II"/>
    <property type="evidence" value="ECO:0007669"/>
    <property type="project" value="TreeGrafter"/>
</dbReference>
<dbReference type="Pfam" id="PF10198">
    <property type="entry name" value="Ada3"/>
    <property type="match status" value="1"/>
</dbReference>
<evidence type="ECO:0000256" key="3">
    <source>
        <dbReference type="ARBA" id="ARBA00023015"/>
    </source>
</evidence>
<dbReference type="Proteomes" id="UP001230051">
    <property type="component" value="Unassembled WGS sequence"/>
</dbReference>
<dbReference type="PANTHER" id="PTHR13556">
    <property type="entry name" value="TRANSCRIPTIONAL ADAPTER 3-RELATED"/>
    <property type="match status" value="1"/>
</dbReference>
<comment type="similarity">
    <text evidence="2">Belongs to the NGG1 family.</text>
</comment>